<reference evidence="10 11" key="1">
    <citation type="submission" date="2017-03" db="EMBL/GenBank/DDBJ databases">
        <title>Genomes of endolithic fungi from Antarctica.</title>
        <authorList>
            <person name="Coleine C."/>
            <person name="Masonjones S."/>
            <person name="Stajich J.E."/>
        </authorList>
    </citation>
    <scope>NUCLEOTIDE SEQUENCE [LARGE SCALE GENOMIC DNA]</scope>
    <source>
        <strain evidence="10 11">CCFEE 6315</strain>
    </source>
</reference>
<organism evidence="10 11">
    <name type="scientific">Salinomyces thailandicus</name>
    <dbReference type="NCBI Taxonomy" id="706561"/>
    <lineage>
        <taxon>Eukaryota</taxon>
        <taxon>Fungi</taxon>
        <taxon>Dikarya</taxon>
        <taxon>Ascomycota</taxon>
        <taxon>Pezizomycotina</taxon>
        <taxon>Dothideomycetes</taxon>
        <taxon>Dothideomycetidae</taxon>
        <taxon>Mycosphaerellales</taxon>
        <taxon>Teratosphaeriaceae</taxon>
        <taxon>Salinomyces</taxon>
    </lineage>
</organism>
<comment type="caution">
    <text evidence="10">The sequence shown here is derived from an EMBL/GenBank/DDBJ whole genome shotgun (WGS) entry which is preliminary data.</text>
</comment>
<feature type="transmembrane region" description="Helical" evidence="8">
    <location>
        <begin position="85"/>
        <end position="102"/>
    </location>
</feature>
<keyword evidence="5 6" id="KW-0472">Membrane</keyword>
<dbReference type="Proteomes" id="UP000308549">
    <property type="component" value="Unassembled WGS sequence"/>
</dbReference>
<sequence length="534" mass="60061">MDQTTPDYALQPPYTRQPYTPPPQPLREPNSAVTMDDVSFCASPADRMPASLVKRRKVKTAKAKAPQPQDSLAEMLRKGIVEHQLGLSVNLMLFVALSYVLFPSLRDRMSAFCRLSYPSETESGMYGQGSRDLSVVGSFIVFFTALRAFCLDYLLLPLAGWCGIAKEKGRIRFAEQSYMMVYYLTYWLWGVLLFAQGTPDSVDSINSLLISLWDGWPFLNLTASMKLYYLSQLAFWIQQIVIVNIEERRKDHYQMLTHHFITVGLLGGSYPYRHWRVGNAVLVCMDLVDFIFPLAKILKYLAWQRACDTAFGAFVLSWILSRHVCYMAICWSIYAHVAVVTMPYGLYSIKDSSRLSDDGGTNVVDNLLQPVLHPEAQTIGFNPNIRWTFLGLLLALQCITLAWLVMIMRVVARVLRGEGADDTRSDDEGEEEDQDVPAQASDGVTVPIVAGEADKAKPRFIEVESTGEDFPTYPRRKGSSSKRKTKGISSGLNLGEHKEILNRIGCLSEEQLAREREKREGSMSPRPSSAAGRK</sequence>
<feature type="transmembrane region" description="Helical" evidence="8">
    <location>
        <begin position="135"/>
        <end position="156"/>
    </location>
</feature>
<feature type="region of interest" description="Disordered" evidence="7">
    <location>
        <begin position="460"/>
        <end position="492"/>
    </location>
</feature>
<accession>A0A4U0TRE9</accession>
<evidence type="ECO:0000256" key="6">
    <source>
        <dbReference type="PROSITE-ProRule" id="PRU00205"/>
    </source>
</evidence>
<evidence type="ECO:0000256" key="3">
    <source>
        <dbReference type="ARBA" id="ARBA00022692"/>
    </source>
</evidence>
<gene>
    <name evidence="10" type="ORF">B0A50_06815</name>
</gene>
<feature type="transmembrane region" description="Helical" evidence="8">
    <location>
        <begin position="227"/>
        <end position="245"/>
    </location>
</feature>
<evidence type="ECO:0000313" key="11">
    <source>
        <dbReference type="Proteomes" id="UP000308549"/>
    </source>
</evidence>
<dbReference type="SMART" id="SM00724">
    <property type="entry name" value="TLC"/>
    <property type="match status" value="1"/>
</dbReference>
<feature type="region of interest" description="Disordered" evidence="7">
    <location>
        <begin position="420"/>
        <end position="447"/>
    </location>
</feature>
<protein>
    <recommendedName>
        <fullName evidence="9">TLC domain-containing protein</fullName>
    </recommendedName>
</protein>
<feature type="region of interest" description="Disordered" evidence="7">
    <location>
        <begin position="1"/>
        <end position="33"/>
    </location>
</feature>
<evidence type="ECO:0000256" key="4">
    <source>
        <dbReference type="ARBA" id="ARBA00022989"/>
    </source>
</evidence>
<keyword evidence="3 6" id="KW-0812">Transmembrane</keyword>
<comment type="similarity">
    <text evidence="2">Belongs to the sphingosine N-acyltransferase family.</text>
</comment>
<feature type="transmembrane region" description="Helical" evidence="8">
    <location>
        <begin position="387"/>
        <end position="406"/>
    </location>
</feature>
<evidence type="ECO:0000256" key="2">
    <source>
        <dbReference type="ARBA" id="ARBA00009808"/>
    </source>
</evidence>
<name>A0A4U0TRE9_9PEZI</name>
<feature type="transmembrane region" description="Helical" evidence="8">
    <location>
        <begin position="324"/>
        <end position="347"/>
    </location>
</feature>
<keyword evidence="11" id="KW-1185">Reference proteome</keyword>
<dbReference type="GO" id="GO:0016020">
    <property type="term" value="C:membrane"/>
    <property type="evidence" value="ECO:0007669"/>
    <property type="project" value="UniProtKB-SubCell"/>
</dbReference>
<evidence type="ECO:0000256" key="1">
    <source>
        <dbReference type="ARBA" id="ARBA00004141"/>
    </source>
</evidence>
<feature type="compositionally biased region" description="Basic residues" evidence="7">
    <location>
        <begin position="474"/>
        <end position="486"/>
    </location>
</feature>
<evidence type="ECO:0000259" key="9">
    <source>
        <dbReference type="PROSITE" id="PS50922"/>
    </source>
</evidence>
<proteinExistence type="inferred from homology"/>
<feature type="transmembrane region" description="Helical" evidence="8">
    <location>
        <begin position="177"/>
        <end position="195"/>
    </location>
</feature>
<feature type="domain" description="TLC" evidence="9">
    <location>
        <begin position="168"/>
        <end position="416"/>
    </location>
</feature>
<evidence type="ECO:0000256" key="7">
    <source>
        <dbReference type="SAM" id="MobiDB-lite"/>
    </source>
</evidence>
<dbReference type="PANTHER" id="PTHR12560:SF0">
    <property type="entry name" value="LD18904P"/>
    <property type="match status" value="1"/>
</dbReference>
<dbReference type="PROSITE" id="PS50922">
    <property type="entry name" value="TLC"/>
    <property type="match status" value="1"/>
</dbReference>
<dbReference type="GO" id="GO:0046513">
    <property type="term" value="P:ceramide biosynthetic process"/>
    <property type="evidence" value="ECO:0007669"/>
    <property type="project" value="InterPro"/>
</dbReference>
<evidence type="ECO:0000313" key="10">
    <source>
        <dbReference type="EMBL" id="TKA24345.1"/>
    </source>
</evidence>
<evidence type="ECO:0000256" key="5">
    <source>
        <dbReference type="ARBA" id="ARBA00023136"/>
    </source>
</evidence>
<feature type="compositionally biased region" description="Acidic residues" evidence="7">
    <location>
        <begin position="424"/>
        <end position="435"/>
    </location>
</feature>
<feature type="compositionally biased region" description="Basic and acidic residues" evidence="7">
    <location>
        <begin position="512"/>
        <end position="521"/>
    </location>
</feature>
<dbReference type="EMBL" id="NAJL01000045">
    <property type="protein sequence ID" value="TKA24345.1"/>
    <property type="molecule type" value="Genomic_DNA"/>
</dbReference>
<feature type="region of interest" description="Disordered" evidence="7">
    <location>
        <begin position="512"/>
        <end position="534"/>
    </location>
</feature>
<keyword evidence="4 8" id="KW-1133">Transmembrane helix</keyword>
<evidence type="ECO:0000256" key="8">
    <source>
        <dbReference type="SAM" id="Phobius"/>
    </source>
</evidence>
<dbReference type="Pfam" id="PF03798">
    <property type="entry name" value="TRAM_LAG1_CLN8"/>
    <property type="match status" value="1"/>
</dbReference>
<dbReference type="PANTHER" id="PTHR12560">
    <property type="entry name" value="LONGEVITY ASSURANCE FACTOR 1 LAG1"/>
    <property type="match status" value="1"/>
</dbReference>
<comment type="subcellular location">
    <subcellularLocation>
        <location evidence="1">Membrane</location>
        <topology evidence="1">Multi-pass membrane protein</topology>
    </subcellularLocation>
</comment>
<dbReference type="InterPro" id="IPR016439">
    <property type="entry name" value="Lag1/Lac1-like"/>
</dbReference>
<dbReference type="OrthoDB" id="537032at2759"/>
<dbReference type="AlphaFoldDB" id="A0A4U0TRE9"/>
<dbReference type="InterPro" id="IPR006634">
    <property type="entry name" value="TLC-dom"/>
</dbReference>
<dbReference type="GO" id="GO:0050291">
    <property type="term" value="F:sphingosine N-acyltransferase activity"/>
    <property type="evidence" value="ECO:0007669"/>
    <property type="project" value="InterPro"/>
</dbReference>